<keyword evidence="9" id="KW-0067">ATP-binding</keyword>
<evidence type="ECO:0000256" key="6">
    <source>
        <dbReference type="ARBA" id="ARBA00022695"/>
    </source>
</evidence>
<dbReference type="InterPro" id="IPR001453">
    <property type="entry name" value="MoaB/Mog_dom"/>
</dbReference>
<comment type="catalytic activity">
    <reaction evidence="12">
        <text>FMN + ATP + H(+) = FAD + diphosphate</text>
        <dbReference type="Rhea" id="RHEA:17237"/>
        <dbReference type="ChEBI" id="CHEBI:15378"/>
        <dbReference type="ChEBI" id="CHEBI:30616"/>
        <dbReference type="ChEBI" id="CHEBI:33019"/>
        <dbReference type="ChEBI" id="CHEBI:57692"/>
        <dbReference type="ChEBI" id="CHEBI:58210"/>
        <dbReference type="EC" id="2.7.7.2"/>
    </reaction>
</comment>
<dbReference type="Gene3D" id="3.40.980.10">
    <property type="entry name" value="MoaB/Mog-like domain"/>
    <property type="match status" value="1"/>
</dbReference>
<dbReference type="SUPFAM" id="SSF52402">
    <property type="entry name" value="Adenine nucleotide alpha hydrolases-like"/>
    <property type="match status" value="1"/>
</dbReference>
<dbReference type="SUPFAM" id="SSF53218">
    <property type="entry name" value="Molybdenum cofactor biosynthesis proteins"/>
    <property type="match status" value="1"/>
</dbReference>
<dbReference type="InterPro" id="IPR036425">
    <property type="entry name" value="MoaB/Mog-like_dom_sf"/>
</dbReference>
<name>A0A7S3XF95_9CHLO</name>
<evidence type="ECO:0000256" key="2">
    <source>
        <dbReference type="ARBA" id="ARBA00012393"/>
    </source>
</evidence>
<dbReference type="CDD" id="cd23948">
    <property type="entry name" value="FAD_synthase"/>
    <property type="match status" value="1"/>
</dbReference>
<dbReference type="InterPro" id="IPR056596">
    <property type="entry name" value="FLAD1_M"/>
</dbReference>
<dbReference type="Pfam" id="PF00994">
    <property type="entry name" value="MoCF_biosynth"/>
    <property type="match status" value="1"/>
</dbReference>
<evidence type="ECO:0000256" key="10">
    <source>
        <dbReference type="ARBA" id="ARBA00031145"/>
    </source>
</evidence>
<organism evidence="14">
    <name type="scientific">Picocystis salinarum</name>
    <dbReference type="NCBI Taxonomy" id="88271"/>
    <lineage>
        <taxon>Eukaryota</taxon>
        <taxon>Viridiplantae</taxon>
        <taxon>Chlorophyta</taxon>
        <taxon>Picocystophyceae</taxon>
        <taxon>Picocystales</taxon>
        <taxon>Picocystaceae</taxon>
        <taxon>Picocystis</taxon>
    </lineage>
</organism>
<keyword evidence="7" id="KW-0547">Nucleotide-binding</keyword>
<keyword evidence="6" id="KW-0548">Nucleotidyltransferase</keyword>
<dbReference type="GO" id="GO:0005524">
    <property type="term" value="F:ATP binding"/>
    <property type="evidence" value="ECO:0007669"/>
    <property type="project" value="UniProtKB-KW"/>
</dbReference>
<proteinExistence type="predicted"/>
<accession>A0A7S3XF95</accession>
<evidence type="ECO:0000256" key="8">
    <source>
        <dbReference type="ARBA" id="ARBA00022827"/>
    </source>
</evidence>
<dbReference type="CDD" id="cd00885">
    <property type="entry name" value="cinA"/>
    <property type="match status" value="1"/>
</dbReference>
<evidence type="ECO:0000256" key="4">
    <source>
        <dbReference type="ARBA" id="ARBA00022643"/>
    </source>
</evidence>
<dbReference type="Gene3D" id="3.40.50.620">
    <property type="entry name" value="HUPs"/>
    <property type="match status" value="1"/>
</dbReference>
<evidence type="ECO:0000256" key="1">
    <source>
        <dbReference type="ARBA" id="ARBA00004726"/>
    </source>
</evidence>
<dbReference type="EMBL" id="HBIS01007740">
    <property type="protein sequence ID" value="CAE0612864.1"/>
    <property type="molecule type" value="Transcribed_RNA"/>
</dbReference>
<dbReference type="Pfam" id="PF24102">
    <property type="entry name" value="FLAD1_M"/>
    <property type="match status" value="1"/>
</dbReference>
<evidence type="ECO:0000256" key="12">
    <source>
        <dbReference type="ARBA" id="ARBA00049494"/>
    </source>
</evidence>
<keyword evidence="8" id="KW-0274">FAD</keyword>
<keyword evidence="3" id="KW-0285">Flavoprotein</keyword>
<evidence type="ECO:0000256" key="5">
    <source>
        <dbReference type="ARBA" id="ARBA00022679"/>
    </source>
</evidence>
<evidence type="ECO:0000313" key="14">
    <source>
        <dbReference type="EMBL" id="CAE0612864.1"/>
    </source>
</evidence>
<feature type="domain" description="MoaB/Mog" evidence="13">
    <location>
        <begin position="255"/>
        <end position="424"/>
    </location>
</feature>
<dbReference type="InterPro" id="IPR002500">
    <property type="entry name" value="PAPS_reduct_dom"/>
</dbReference>
<evidence type="ECO:0000256" key="9">
    <source>
        <dbReference type="ARBA" id="ARBA00022840"/>
    </source>
</evidence>
<evidence type="ECO:0000256" key="7">
    <source>
        <dbReference type="ARBA" id="ARBA00022741"/>
    </source>
</evidence>
<sequence>MADPKRKGLKAQEIPAAVEAIGDKRLLEKFWNSVTNVRRTLELYGLEGCAFSFNGGKDSTVLLHLLRVAIYTEGFDSLSNNAQLADMMVFTFAKQDDFPEIKKFVKESSQQYGLDVVMRSETFKEGLEMFVHNGIRAIFMGTRQGDPNSQGQGIFTPSSMGWPPFMRVNPIWDWTYAEVWKFLQAIHAPVCTLYEVGYTSVGQMKNTLPNEELRREDGRYRPAWELVDGRAERAGRDNTVSLRRSTSRRRTYQVGILIVGNEVLSASVEDRNTHFLCQQFREIGWRVARVVIVEDDVAAISNELRAMSEEYDFVVTAGGVGPTMDDVTMTGVAQALGRKVVMHPELVSRLSEFYGAKITPSHFKMAQVPDGEVTLHEAVHSCPNGCSDRSPYPLVQCRNIFVLPGVPSILQKKFQDLRQHLVAQFPQQPFVHAEIRLSAGDETLIADVLESVSRELDPSVCLGSYPVSGRADNVGIILTIDSKEKEEVTKTRDRLLGQLPPDLVLGLAESSNHVDG</sequence>
<reference evidence="14" key="1">
    <citation type="submission" date="2021-01" db="EMBL/GenBank/DDBJ databases">
        <authorList>
            <person name="Corre E."/>
            <person name="Pelletier E."/>
            <person name="Niang G."/>
            <person name="Scheremetjew M."/>
            <person name="Finn R."/>
            <person name="Kale V."/>
            <person name="Holt S."/>
            <person name="Cochrane G."/>
            <person name="Meng A."/>
            <person name="Brown T."/>
            <person name="Cohen L."/>
        </authorList>
    </citation>
    <scope>NUCLEOTIDE SEQUENCE</scope>
    <source>
        <strain evidence="14">CCMP1897</strain>
    </source>
</reference>
<keyword evidence="5" id="KW-0808">Transferase</keyword>
<protein>
    <recommendedName>
        <fullName evidence="2">FAD synthase</fullName>
        <ecNumber evidence="2">2.7.7.2</ecNumber>
    </recommendedName>
    <alternativeName>
        <fullName evidence="10">FAD pyrophosphorylase</fullName>
    </alternativeName>
    <alternativeName>
        <fullName evidence="11">FMN adenylyltransferase</fullName>
    </alternativeName>
</protein>
<dbReference type="SMART" id="SM00852">
    <property type="entry name" value="MoCF_biosynth"/>
    <property type="match status" value="1"/>
</dbReference>
<dbReference type="GO" id="GO:0006747">
    <property type="term" value="P:FAD biosynthetic process"/>
    <property type="evidence" value="ECO:0007669"/>
    <property type="project" value="TreeGrafter"/>
</dbReference>
<evidence type="ECO:0000259" key="13">
    <source>
        <dbReference type="SMART" id="SM00852"/>
    </source>
</evidence>
<dbReference type="AlphaFoldDB" id="A0A7S3XF95"/>
<dbReference type="Pfam" id="PF01507">
    <property type="entry name" value="PAPS_reduct"/>
    <property type="match status" value="2"/>
</dbReference>
<evidence type="ECO:0000256" key="3">
    <source>
        <dbReference type="ARBA" id="ARBA00022630"/>
    </source>
</evidence>
<dbReference type="GO" id="GO:0003919">
    <property type="term" value="F:FMN adenylyltransferase activity"/>
    <property type="evidence" value="ECO:0007669"/>
    <property type="project" value="UniProtKB-EC"/>
</dbReference>
<gene>
    <name evidence="14" type="ORF">PSAL00342_LOCUS6763</name>
</gene>
<dbReference type="PANTHER" id="PTHR23293">
    <property type="entry name" value="FAD SYNTHETASE-RELATED FMN ADENYLYLTRANSFERASE"/>
    <property type="match status" value="1"/>
</dbReference>
<keyword evidence="4" id="KW-0288">FMN</keyword>
<dbReference type="InterPro" id="IPR014729">
    <property type="entry name" value="Rossmann-like_a/b/a_fold"/>
</dbReference>
<evidence type="ECO:0000256" key="11">
    <source>
        <dbReference type="ARBA" id="ARBA00031871"/>
    </source>
</evidence>
<dbReference type="EC" id="2.7.7.2" evidence="2"/>
<dbReference type="PANTHER" id="PTHR23293:SF9">
    <property type="entry name" value="FAD SYNTHASE"/>
    <property type="match status" value="1"/>
</dbReference>
<comment type="pathway">
    <text evidence="1">Cofactor biosynthesis; FAD biosynthesis; FAD from FMN: step 1/1.</text>
</comment>